<feature type="transmembrane region" description="Helical" evidence="1">
    <location>
        <begin position="140"/>
        <end position="164"/>
    </location>
</feature>
<keyword evidence="1" id="KW-0472">Membrane</keyword>
<dbReference type="InterPro" id="IPR032809">
    <property type="entry name" value="Put_HupE_UreJ"/>
</dbReference>
<proteinExistence type="predicted"/>
<keyword evidence="1" id="KW-1133">Transmembrane helix</keyword>
<feature type="transmembrane region" description="Helical" evidence="1">
    <location>
        <begin position="43"/>
        <end position="65"/>
    </location>
</feature>
<dbReference type="Proteomes" id="UP001595906">
    <property type="component" value="Unassembled WGS sequence"/>
</dbReference>
<reference evidence="3" key="1">
    <citation type="journal article" date="2019" name="Int. J. Syst. Evol. Microbiol.">
        <title>The Global Catalogue of Microorganisms (GCM) 10K type strain sequencing project: providing services to taxonomists for standard genome sequencing and annotation.</title>
        <authorList>
            <consortium name="The Broad Institute Genomics Platform"/>
            <consortium name="The Broad Institute Genome Sequencing Center for Infectious Disease"/>
            <person name="Wu L."/>
            <person name="Ma J."/>
        </authorList>
    </citation>
    <scope>NUCLEOTIDE SEQUENCE [LARGE SCALE GENOMIC DNA]</scope>
    <source>
        <strain evidence="3">CECT 8010</strain>
    </source>
</reference>
<feature type="transmembrane region" description="Helical" evidence="1">
    <location>
        <begin position="102"/>
        <end position="120"/>
    </location>
</feature>
<keyword evidence="3" id="KW-1185">Reference proteome</keyword>
<dbReference type="Pfam" id="PF13795">
    <property type="entry name" value="HupE_UreJ_2"/>
    <property type="match status" value="1"/>
</dbReference>
<name>A0ABV8PZW4_9BACT</name>
<sequence>MNDFQLYFTLGRQHIADWQGIDHILFVMALCLRYQFTDWRKILVLITAFTIGHSVTLALSAFNLVHFSTKWIEFLIPVTIVITAISNVFVKKFVYKSKFPFIYFMALGFGLIHGLGFSNYLKSLLGTDESIILQLLAFNIGLEVGQLLIVAGVLTVSLILVQLLKLGRRDYILWMSGGVFALAMQMCLQRWPF</sequence>
<evidence type="ECO:0000313" key="2">
    <source>
        <dbReference type="EMBL" id="MFC4232375.1"/>
    </source>
</evidence>
<feature type="transmembrane region" description="Helical" evidence="1">
    <location>
        <begin position="171"/>
        <end position="191"/>
    </location>
</feature>
<comment type="caution">
    <text evidence="2">The sequence shown here is derived from an EMBL/GenBank/DDBJ whole genome shotgun (WGS) entry which is preliminary data.</text>
</comment>
<dbReference type="RefSeq" id="WP_379014203.1">
    <property type="nucleotide sequence ID" value="NZ_JBHSDC010000022.1"/>
</dbReference>
<accession>A0ABV8PZW4</accession>
<protein>
    <submittedName>
        <fullName evidence="2">HupE/UreJ family protein</fullName>
    </submittedName>
</protein>
<feature type="transmembrane region" description="Helical" evidence="1">
    <location>
        <begin position="71"/>
        <end position="90"/>
    </location>
</feature>
<gene>
    <name evidence="2" type="ORF">ACFOW1_10765</name>
</gene>
<evidence type="ECO:0000313" key="3">
    <source>
        <dbReference type="Proteomes" id="UP001595906"/>
    </source>
</evidence>
<evidence type="ECO:0000256" key="1">
    <source>
        <dbReference type="SAM" id="Phobius"/>
    </source>
</evidence>
<dbReference type="EMBL" id="JBHSDC010000022">
    <property type="protein sequence ID" value="MFC4232375.1"/>
    <property type="molecule type" value="Genomic_DNA"/>
</dbReference>
<organism evidence="2 3">
    <name type="scientific">Parasediminibacterium paludis</name>
    <dbReference type="NCBI Taxonomy" id="908966"/>
    <lineage>
        <taxon>Bacteria</taxon>
        <taxon>Pseudomonadati</taxon>
        <taxon>Bacteroidota</taxon>
        <taxon>Chitinophagia</taxon>
        <taxon>Chitinophagales</taxon>
        <taxon>Chitinophagaceae</taxon>
        <taxon>Parasediminibacterium</taxon>
    </lineage>
</organism>
<keyword evidence="1" id="KW-0812">Transmembrane</keyword>